<dbReference type="EMBL" id="AP024423">
    <property type="protein sequence ID" value="BCR92509.1"/>
    <property type="molecule type" value="Genomic_DNA"/>
</dbReference>
<evidence type="ECO:0000313" key="2">
    <source>
        <dbReference type="Proteomes" id="UP000637239"/>
    </source>
</evidence>
<dbReference type="GeneID" id="66986858"/>
<dbReference type="AlphaFoldDB" id="A0A7R7ZTB8"/>
<accession>A0A7R7ZTB8</accession>
<dbReference type="RefSeq" id="XP_043141022.1">
    <property type="nucleotide sequence ID" value="XM_043283777.1"/>
</dbReference>
<reference evidence="1" key="2">
    <citation type="submission" date="2021-02" db="EMBL/GenBank/DDBJ databases">
        <title>Aspergillus chevalieri M1 genome sequence.</title>
        <authorList>
            <person name="Kadooka C."/>
            <person name="Mori K."/>
            <person name="Futagami T."/>
        </authorList>
    </citation>
    <scope>NUCLEOTIDE SEQUENCE</scope>
    <source>
        <strain evidence="1">M1</strain>
    </source>
</reference>
<evidence type="ECO:0000313" key="1">
    <source>
        <dbReference type="EMBL" id="BCR92509.1"/>
    </source>
</evidence>
<dbReference type="Proteomes" id="UP000637239">
    <property type="component" value="Chromosome 8"/>
</dbReference>
<organism evidence="1 2">
    <name type="scientific">Aspergillus chevalieri</name>
    <name type="common">Eurotium chevalieri</name>
    <dbReference type="NCBI Taxonomy" id="182096"/>
    <lineage>
        <taxon>Eukaryota</taxon>
        <taxon>Fungi</taxon>
        <taxon>Dikarya</taxon>
        <taxon>Ascomycota</taxon>
        <taxon>Pezizomycotina</taxon>
        <taxon>Eurotiomycetes</taxon>
        <taxon>Eurotiomycetidae</taxon>
        <taxon>Eurotiales</taxon>
        <taxon>Aspergillaceae</taxon>
        <taxon>Aspergillus</taxon>
        <taxon>Aspergillus subgen. Aspergillus</taxon>
    </lineage>
</organism>
<reference evidence="1" key="1">
    <citation type="submission" date="2021-01" db="EMBL/GenBank/DDBJ databases">
        <authorList>
            <consortium name="Aspergillus chevalieri M1 genome sequencing consortium"/>
            <person name="Kazuki M."/>
            <person name="Futagami T."/>
        </authorList>
    </citation>
    <scope>NUCLEOTIDE SEQUENCE</scope>
    <source>
        <strain evidence="1">M1</strain>
    </source>
</reference>
<dbReference type="KEGG" id="ache:ACHE_80409A"/>
<proteinExistence type="predicted"/>
<gene>
    <name evidence="1" type="ORF">ACHE_80409A</name>
</gene>
<protein>
    <submittedName>
        <fullName evidence="1">Uncharacterized protein</fullName>
    </submittedName>
</protein>
<keyword evidence="2" id="KW-1185">Reference proteome</keyword>
<sequence>MSFGRHAYRHASYSVTAPFITDHVWISDDFLATTFRRFANGGSAGRKQQRRYESRAPGPLEARRRLAKRRNTALASIAGSGPLGDISCLFGRNGREHMKWTYTRGRNGEEAQARVEQGQGMQPSASLGDGFPFYEKNTGPSGRGGWPVEVGINDSAAREKYLEEYLESNWSTTAIKGVLNELDINLQREPAYSRKIFSYLLAKSVHTRAVDQSLFRFLDDLTLNIRGAGNYTAVVEHLARHEIRLNQRSGCLSAIARALELGIIPPDEVRAIVKSIPKIRGAKLDPKYMIEWYRQMWDAIGRCDVFTHGDLDAETVDAWLEILEQRHSAAGMDLALEIILATHGSDSSCSWVPKFIMGWLDLQIKTGSEADGTFVAELLNHFNPDVASEYMIRVTESLTSSEKDHHRMLLLERWQDCLLELQDVRSFICSPVWLDLNPQNAATPNNNVPEISTDHQIILRLWVLRTLSEHFGPPWKRSKHVDAPITQLFDQYEYITKQARDGDFLSKLMKDIHDLDIPFSGLMMLAVDMKVRKNMTKATRKALQRLERSRVSFADLFTDLHTYNSSKSLFFSSFEQTVCQVDVSSLAFTNHVVHLAKTGDSKSVWTLIRLLRAHTPLKVSLAKSWPVSDSPEQPNIIPNTTSKPQPNLPNPHDALEMIHILAIVLSCSRNLTPRRSFHLIHWLYNFLMTHNAPVKPSLVRAMYHAGIIRYQREGLRVASTRYLYIWELVKKFEDAEVAKELMEGPRYGVSRIGVEEDE</sequence>
<name>A0A7R7ZTB8_ASPCH</name>